<gene>
    <name evidence="1" type="ORF">DFJ65_1844</name>
</gene>
<protein>
    <recommendedName>
        <fullName evidence="3">DUF4157 domain-containing protein</fullName>
    </recommendedName>
</protein>
<proteinExistence type="predicted"/>
<name>A0A3D9UXX1_9MICO</name>
<dbReference type="EMBL" id="QTUA01000001">
    <property type="protein sequence ID" value="REF30824.1"/>
    <property type="molecule type" value="Genomic_DNA"/>
</dbReference>
<dbReference type="AlphaFoldDB" id="A0A3D9UXX1"/>
<accession>A0A3D9UXX1</accession>
<comment type="caution">
    <text evidence="1">The sequence shown here is derived from an EMBL/GenBank/DDBJ whole genome shotgun (WGS) entry which is preliminary data.</text>
</comment>
<evidence type="ECO:0008006" key="3">
    <source>
        <dbReference type="Google" id="ProtNLM"/>
    </source>
</evidence>
<dbReference type="Proteomes" id="UP000256253">
    <property type="component" value="Unassembled WGS sequence"/>
</dbReference>
<evidence type="ECO:0000313" key="2">
    <source>
        <dbReference type="Proteomes" id="UP000256253"/>
    </source>
</evidence>
<organism evidence="1 2">
    <name type="scientific">Calidifontibacter indicus</name>
    <dbReference type="NCBI Taxonomy" id="419650"/>
    <lineage>
        <taxon>Bacteria</taxon>
        <taxon>Bacillati</taxon>
        <taxon>Actinomycetota</taxon>
        <taxon>Actinomycetes</taxon>
        <taxon>Micrococcales</taxon>
        <taxon>Dermacoccaceae</taxon>
        <taxon>Calidifontibacter</taxon>
    </lineage>
</organism>
<evidence type="ECO:0000313" key="1">
    <source>
        <dbReference type="EMBL" id="REF30824.1"/>
    </source>
</evidence>
<keyword evidence="2" id="KW-1185">Reference proteome</keyword>
<sequence length="171" mass="18945">MSLSLMADPFVREHDPALIARKNRANAINGSTAFGLLVARIGGCRVSKGPRGMWLADGYRFGFPDAGAFTVGSVAITKHQWPDILAQREWLFRHEEWHSFQYQRLGGLPFIPAYLLACAWSKVLTGDVWSRNVFERGAGLAIGGYTEHAMRLPFRALAAGGRFARRPEGGR</sequence>
<reference evidence="1 2" key="1">
    <citation type="submission" date="2018-08" db="EMBL/GenBank/DDBJ databases">
        <title>Sequencing the genomes of 1000 actinobacteria strains.</title>
        <authorList>
            <person name="Klenk H.-P."/>
        </authorList>
    </citation>
    <scope>NUCLEOTIDE SEQUENCE [LARGE SCALE GENOMIC DNA]</scope>
    <source>
        <strain evidence="1 2">DSM 22967</strain>
    </source>
</reference>